<dbReference type="GO" id="GO:0097546">
    <property type="term" value="C:ciliary base"/>
    <property type="evidence" value="ECO:0007669"/>
    <property type="project" value="TreeGrafter"/>
</dbReference>
<dbReference type="OrthoDB" id="446290at2759"/>
<keyword evidence="8" id="KW-1185">Reference proteome</keyword>
<keyword evidence="3" id="KW-0963">Cytoplasm</keyword>
<reference evidence="7" key="1">
    <citation type="submission" date="2022-01" db="EMBL/GenBank/DDBJ databases">
        <authorList>
            <person name="King R."/>
        </authorList>
    </citation>
    <scope>NUCLEOTIDE SEQUENCE</scope>
</reference>
<organism evidence="7 8">
    <name type="scientific">Psylliodes chrysocephalus</name>
    <dbReference type="NCBI Taxonomy" id="3402493"/>
    <lineage>
        <taxon>Eukaryota</taxon>
        <taxon>Metazoa</taxon>
        <taxon>Ecdysozoa</taxon>
        <taxon>Arthropoda</taxon>
        <taxon>Hexapoda</taxon>
        <taxon>Insecta</taxon>
        <taxon>Pterygota</taxon>
        <taxon>Neoptera</taxon>
        <taxon>Endopterygota</taxon>
        <taxon>Coleoptera</taxon>
        <taxon>Polyphaga</taxon>
        <taxon>Cucujiformia</taxon>
        <taxon>Chrysomeloidea</taxon>
        <taxon>Chrysomelidae</taxon>
        <taxon>Galerucinae</taxon>
        <taxon>Alticini</taxon>
        <taxon>Psylliodes</taxon>
    </lineage>
</organism>
<sequence>MQRILAQERNDILLKVRCDSETKYWRVYDQFIPKYKTPLLASKVFSKHEAGAFDADPKMLAKVKLAIEAPPKMKIPWPETVSQCYGWFIEPLTDRDKRDPFMYFPRGSTEVSRLGGRVIAEKKRK</sequence>
<dbReference type="Proteomes" id="UP001153636">
    <property type="component" value="Chromosome 18"/>
</dbReference>
<evidence type="ECO:0000313" key="8">
    <source>
        <dbReference type="Proteomes" id="UP001153636"/>
    </source>
</evidence>
<evidence type="ECO:0000256" key="6">
    <source>
        <dbReference type="ARBA" id="ARBA00034777"/>
    </source>
</evidence>
<keyword evidence="5" id="KW-0966">Cell projection</keyword>
<accession>A0A9P0CVC8</accession>
<evidence type="ECO:0000256" key="1">
    <source>
        <dbReference type="ARBA" id="ARBA00004138"/>
    </source>
</evidence>
<dbReference type="InterPro" id="IPR029214">
    <property type="entry name" value="CFAP144"/>
</dbReference>
<dbReference type="AlphaFoldDB" id="A0A9P0CVC8"/>
<evidence type="ECO:0000256" key="3">
    <source>
        <dbReference type="ARBA" id="ARBA00022490"/>
    </source>
</evidence>
<protein>
    <submittedName>
        <fullName evidence="7">Uncharacterized protein</fullName>
    </submittedName>
</protein>
<evidence type="ECO:0000256" key="5">
    <source>
        <dbReference type="ARBA" id="ARBA00023273"/>
    </source>
</evidence>
<dbReference type="Pfam" id="PF14886">
    <property type="entry name" value="FAM183"/>
    <property type="match status" value="1"/>
</dbReference>
<evidence type="ECO:0000256" key="4">
    <source>
        <dbReference type="ARBA" id="ARBA00023212"/>
    </source>
</evidence>
<keyword evidence="4" id="KW-0206">Cytoskeleton</keyword>
<proteinExistence type="inferred from homology"/>
<dbReference type="PANTHER" id="PTHR33865">
    <property type="entry name" value="PROTEIN FAM183B"/>
    <property type="match status" value="1"/>
</dbReference>
<dbReference type="EMBL" id="OV651830">
    <property type="protein sequence ID" value="CAH1104921.1"/>
    <property type="molecule type" value="Genomic_DNA"/>
</dbReference>
<evidence type="ECO:0000313" key="7">
    <source>
        <dbReference type="EMBL" id="CAH1104921.1"/>
    </source>
</evidence>
<gene>
    <name evidence="7" type="ORF">PSYICH_LOCUS5805</name>
</gene>
<comment type="similarity">
    <text evidence="6">Belongs to the CFAP144 family.</text>
</comment>
<dbReference type="PANTHER" id="PTHR33865:SF3">
    <property type="entry name" value="PROTEIN FAM183B"/>
    <property type="match status" value="1"/>
</dbReference>
<name>A0A9P0CVC8_9CUCU</name>
<evidence type="ECO:0000256" key="2">
    <source>
        <dbReference type="ARBA" id="ARBA00004245"/>
    </source>
</evidence>
<dbReference type="GO" id="GO:0005856">
    <property type="term" value="C:cytoskeleton"/>
    <property type="evidence" value="ECO:0007669"/>
    <property type="project" value="UniProtKB-SubCell"/>
</dbReference>
<comment type="subcellular location">
    <subcellularLocation>
        <location evidence="1">Cell projection</location>
        <location evidence="1">Cilium</location>
    </subcellularLocation>
    <subcellularLocation>
        <location evidence="2">Cytoplasm</location>
        <location evidence="2">Cytoskeleton</location>
    </subcellularLocation>
</comment>